<dbReference type="EMBL" id="ADBL01001912">
    <property type="status" value="NOT_ANNOTATED_CDS"/>
    <property type="molecule type" value="Genomic_DNA"/>
</dbReference>
<evidence type="ECO:0000256" key="1">
    <source>
        <dbReference type="SAM" id="MobiDB-lite"/>
    </source>
</evidence>
<reference evidence="6" key="2">
    <citation type="submission" date="2010-05" db="EMBL/GenBank/DDBJ databases">
        <title>The genome sequence of Magnaporthe poae strain ATCC 64411.</title>
        <authorList>
            <person name="Ma L.-J."/>
            <person name="Dead R."/>
            <person name="Young S."/>
            <person name="Zeng Q."/>
            <person name="Koehrsen M."/>
            <person name="Alvarado L."/>
            <person name="Berlin A."/>
            <person name="Chapman S.B."/>
            <person name="Chen Z."/>
            <person name="Freedman E."/>
            <person name="Gellesch M."/>
            <person name="Goldberg J."/>
            <person name="Griggs A."/>
            <person name="Gujja S."/>
            <person name="Heilman E.R."/>
            <person name="Heiman D."/>
            <person name="Hepburn T."/>
            <person name="Howarth C."/>
            <person name="Jen D."/>
            <person name="Larson L."/>
            <person name="Mehta T."/>
            <person name="Neiman D."/>
            <person name="Pearson M."/>
            <person name="Roberts A."/>
            <person name="Saif S."/>
            <person name="Shea T."/>
            <person name="Shenoy N."/>
            <person name="Sisk P."/>
            <person name="Stolte C."/>
            <person name="Sykes S."/>
            <person name="Walk T."/>
            <person name="White J."/>
            <person name="Yandava C."/>
            <person name="Haas B."/>
            <person name="Nusbaum C."/>
            <person name="Birren B."/>
        </authorList>
    </citation>
    <scope>NUCLEOTIDE SEQUENCE [LARGE SCALE GENOMIC DNA]</scope>
    <source>
        <strain evidence="6">ATCC 64411 / 73-15</strain>
    </source>
</reference>
<evidence type="ECO:0008006" key="7">
    <source>
        <dbReference type="Google" id="ProtNLM"/>
    </source>
</evidence>
<dbReference type="EnsemblFungi" id="MAPG_07904T0">
    <property type="protein sequence ID" value="MAPG_07904T0"/>
    <property type="gene ID" value="MAPG_07904"/>
</dbReference>
<feature type="transmembrane region" description="Helical" evidence="2">
    <location>
        <begin position="263"/>
        <end position="286"/>
    </location>
</feature>
<dbReference type="eggNOG" id="ENOG502SQDU">
    <property type="taxonomic scope" value="Eukaryota"/>
</dbReference>
<evidence type="ECO:0000313" key="6">
    <source>
        <dbReference type="Proteomes" id="UP000011715"/>
    </source>
</evidence>
<evidence type="ECO:0000313" key="4">
    <source>
        <dbReference type="EMBL" id="KLU88923.1"/>
    </source>
</evidence>
<feature type="chain" id="PRO_5009385751" description="Mid2 domain-containing protein" evidence="3">
    <location>
        <begin position="22"/>
        <end position="399"/>
    </location>
</feature>
<keyword evidence="2" id="KW-0812">Transmembrane</keyword>
<dbReference type="AlphaFoldDB" id="A0A0C4E5X6"/>
<reference evidence="5" key="4">
    <citation type="journal article" date="2015" name="G3 (Bethesda)">
        <title>Genome sequences of three phytopathogenic species of the Magnaporthaceae family of fungi.</title>
        <authorList>
            <person name="Okagaki L.H."/>
            <person name="Nunes C.C."/>
            <person name="Sailsbery J."/>
            <person name="Clay B."/>
            <person name="Brown D."/>
            <person name="John T."/>
            <person name="Oh Y."/>
            <person name="Young N."/>
            <person name="Fitzgerald M."/>
            <person name="Haas B.J."/>
            <person name="Zeng Q."/>
            <person name="Young S."/>
            <person name="Adiconis X."/>
            <person name="Fan L."/>
            <person name="Levin J.Z."/>
            <person name="Mitchell T.K."/>
            <person name="Okubara P.A."/>
            <person name="Farman M.L."/>
            <person name="Kohn L.M."/>
            <person name="Birren B."/>
            <person name="Ma L.-J."/>
            <person name="Dean R.A."/>
        </authorList>
    </citation>
    <scope>NUCLEOTIDE SEQUENCE</scope>
    <source>
        <strain evidence="5">ATCC 64411 / 73-15</strain>
    </source>
</reference>
<keyword evidence="2" id="KW-0472">Membrane</keyword>
<evidence type="ECO:0000313" key="5">
    <source>
        <dbReference type="EnsemblFungi" id="MAPG_07904T0"/>
    </source>
</evidence>
<dbReference type="EMBL" id="GL876972">
    <property type="protein sequence ID" value="KLU88923.1"/>
    <property type="molecule type" value="Genomic_DNA"/>
</dbReference>
<feature type="region of interest" description="Disordered" evidence="1">
    <location>
        <begin position="169"/>
        <end position="244"/>
    </location>
</feature>
<gene>
    <name evidence="4" type="ORF">MAPG_07904</name>
</gene>
<reference evidence="4" key="1">
    <citation type="submission" date="2010-05" db="EMBL/GenBank/DDBJ databases">
        <title>The Genome Sequence of Magnaporthe poae strain ATCC 64411.</title>
        <authorList>
            <consortium name="The Broad Institute Genome Sequencing Platform"/>
            <consortium name="Broad Institute Genome Sequencing Center for Infectious Disease"/>
            <person name="Ma L.-J."/>
            <person name="Dead R."/>
            <person name="Young S."/>
            <person name="Zeng Q."/>
            <person name="Koehrsen M."/>
            <person name="Alvarado L."/>
            <person name="Berlin A."/>
            <person name="Chapman S.B."/>
            <person name="Chen Z."/>
            <person name="Freedman E."/>
            <person name="Gellesch M."/>
            <person name="Goldberg J."/>
            <person name="Griggs A."/>
            <person name="Gujja S."/>
            <person name="Heilman E.R."/>
            <person name="Heiman D."/>
            <person name="Hepburn T."/>
            <person name="Howarth C."/>
            <person name="Jen D."/>
            <person name="Larson L."/>
            <person name="Mehta T."/>
            <person name="Neiman D."/>
            <person name="Pearson M."/>
            <person name="Roberts A."/>
            <person name="Saif S."/>
            <person name="Shea T."/>
            <person name="Shenoy N."/>
            <person name="Sisk P."/>
            <person name="Stolte C."/>
            <person name="Sykes S."/>
            <person name="Walk T."/>
            <person name="White J."/>
            <person name="Yandava C."/>
            <person name="Haas B."/>
            <person name="Nusbaum C."/>
            <person name="Birren B."/>
        </authorList>
    </citation>
    <scope>NUCLEOTIDE SEQUENCE</scope>
    <source>
        <strain evidence="4">ATCC 64411</strain>
    </source>
</reference>
<evidence type="ECO:0000256" key="3">
    <source>
        <dbReference type="SAM" id="SignalP"/>
    </source>
</evidence>
<keyword evidence="2" id="KW-1133">Transmembrane helix</keyword>
<name>A0A0C4E5X6_MAGP6</name>
<feature type="signal peptide" evidence="3">
    <location>
        <begin position="1"/>
        <end position="21"/>
    </location>
</feature>
<dbReference type="VEuPathDB" id="FungiDB:MAPG_07904"/>
<protein>
    <recommendedName>
        <fullName evidence="7">Mid2 domain-containing protein</fullName>
    </recommendedName>
</protein>
<reference evidence="5" key="5">
    <citation type="submission" date="2015-06" db="UniProtKB">
        <authorList>
            <consortium name="EnsemblFungi"/>
        </authorList>
    </citation>
    <scope>IDENTIFICATION</scope>
    <source>
        <strain evidence="5">ATCC 64411</strain>
    </source>
</reference>
<dbReference type="OMA" id="RYCCESA"/>
<keyword evidence="3" id="KW-0732">Signal</keyword>
<organism evidence="5 6">
    <name type="scientific">Magnaporthiopsis poae (strain ATCC 64411 / 73-15)</name>
    <name type="common">Kentucky bluegrass fungus</name>
    <name type="synonym">Magnaporthe poae</name>
    <dbReference type="NCBI Taxonomy" id="644358"/>
    <lineage>
        <taxon>Eukaryota</taxon>
        <taxon>Fungi</taxon>
        <taxon>Dikarya</taxon>
        <taxon>Ascomycota</taxon>
        <taxon>Pezizomycotina</taxon>
        <taxon>Sordariomycetes</taxon>
        <taxon>Sordariomycetidae</taxon>
        <taxon>Magnaporthales</taxon>
        <taxon>Magnaporthaceae</taxon>
        <taxon>Magnaporthiopsis</taxon>
    </lineage>
</organism>
<evidence type="ECO:0000256" key="2">
    <source>
        <dbReference type="SAM" id="Phobius"/>
    </source>
</evidence>
<dbReference type="STRING" id="644358.A0A0C4E5X6"/>
<dbReference type="EMBL" id="ADBL01001911">
    <property type="status" value="NOT_ANNOTATED_CDS"/>
    <property type="molecule type" value="Genomic_DNA"/>
</dbReference>
<dbReference type="Proteomes" id="UP000011715">
    <property type="component" value="Unassembled WGS sequence"/>
</dbReference>
<keyword evidence="6" id="KW-1185">Reference proteome</keyword>
<sequence>MTSLRLLPLLLLLGAVSYVQGANLCFFPNGRQAKDVPCDPTAAVSMCCGSVAACLSNGLCKDESTTNSTGVAYARGTCTDPTWQSPFCPQNCQLNQDTMRNSSAYDFRANGVQVWECDAQGFGQPARYCCESAAEKTRCCATSSALFRLASASPGNALPIQTYPPPVSSFATKSATPGTAGLPNPTPTGPMDPSGGNAQSPAPTAAPTGPPVVAAPPSESTDASGAKPTNVKVPASPILDTNGMVTGPGGQPMIDMSMHRSSMTAMGVGAGFGGAALSAMLVMILVHCLHRRRENAVEAGQGSFRVLSSARRPSDKGGSGFRILSHGRSPSQQWLVRPNIPNLSETSGVSGSIVDSPIGVGQMLVGELPPRRPLPALPVAMKRKTPLAELPDMRARAYW</sequence>
<reference evidence="4" key="3">
    <citation type="submission" date="2011-03" db="EMBL/GenBank/DDBJ databases">
        <title>Annotation of Magnaporthe poae ATCC 64411.</title>
        <authorList>
            <person name="Ma L.-J."/>
            <person name="Dead R."/>
            <person name="Young S.K."/>
            <person name="Zeng Q."/>
            <person name="Gargeya S."/>
            <person name="Fitzgerald M."/>
            <person name="Haas B."/>
            <person name="Abouelleil A."/>
            <person name="Alvarado L."/>
            <person name="Arachchi H.M."/>
            <person name="Berlin A."/>
            <person name="Brown A."/>
            <person name="Chapman S.B."/>
            <person name="Chen Z."/>
            <person name="Dunbar C."/>
            <person name="Freedman E."/>
            <person name="Gearin G."/>
            <person name="Gellesch M."/>
            <person name="Goldberg J."/>
            <person name="Griggs A."/>
            <person name="Gujja S."/>
            <person name="Heiman D."/>
            <person name="Howarth C."/>
            <person name="Larson L."/>
            <person name="Lui A."/>
            <person name="MacDonald P.J.P."/>
            <person name="Mehta T."/>
            <person name="Montmayeur A."/>
            <person name="Murphy C."/>
            <person name="Neiman D."/>
            <person name="Pearson M."/>
            <person name="Priest M."/>
            <person name="Roberts A."/>
            <person name="Saif S."/>
            <person name="Shea T."/>
            <person name="Shenoy N."/>
            <person name="Sisk P."/>
            <person name="Stolte C."/>
            <person name="Sykes S."/>
            <person name="Yandava C."/>
            <person name="Wortman J."/>
            <person name="Nusbaum C."/>
            <person name="Birren B."/>
        </authorList>
    </citation>
    <scope>NUCLEOTIDE SEQUENCE</scope>
    <source>
        <strain evidence="4">ATCC 64411</strain>
    </source>
</reference>
<dbReference type="OrthoDB" id="5215637at2759"/>
<accession>A0A0C4E5X6</accession>
<proteinExistence type="predicted"/>